<name>A0AAN9UGC9_9PEZI</name>
<evidence type="ECO:0000313" key="3">
    <source>
        <dbReference type="EMBL" id="KAK7747043.1"/>
    </source>
</evidence>
<dbReference type="Proteomes" id="UP001320420">
    <property type="component" value="Unassembled WGS sequence"/>
</dbReference>
<keyword evidence="4" id="KW-1185">Reference proteome</keyword>
<accession>A0AAN9UGC9</accession>
<keyword evidence="1" id="KW-0175">Coiled coil</keyword>
<evidence type="ECO:0000313" key="4">
    <source>
        <dbReference type="Proteomes" id="UP001320420"/>
    </source>
</evidence>
<gene>
    <name evidence="3" type="ORF">SLS62_009300</name>
</gene>
<dbReference type="AlphaFoldDB" id="A0AAN9UGC9"/>
<dbReference type="EMBL" id="JAKJXP020000095">
    <property type="protein sequence ID" value="KAK7747043.1"/>
    <property type="molecule type" value="Genomic_DNA"/>
</dbReference>
<proteinExistence type="predicted"/>
<reference evidence="3 4" key="1">
    <citation type="submission" date="2024-02" db="EMBL/GenBank/DDBJ databases">
        <title>De novo assembly and annotation of 12 fungi associated with fruit tree decline syndrome in Ontario, Canada.</title>
        <authorList>
            <person name="Sulman M."/>
            <person name="Ellouze W."/>
            <person name="Ilyukhin E."/>
        </authorList>
    </citation>
    <scope>NUCLEOTIDE SEQUENCE [LARGE SCALE GENOMIC DNA]</scope>
    <source>
        <strain evidence="3 4">M11/M66-122</strain>
    </source>
</reference>
<feature type="compositionally biased region" description="Basic and acidic residues" evidence="2">
    <location>
        <begin position="640"/>
        <end position="655"/>
    </location>
</feature>
<protein>
    <submittedName>
        <fullName evidence="3">Uncharacterized protein</fullName>
    </submittedName>
</protein>
<feature type="region of interest" description="Disordered" evidence="2">
    <location>
        <begin position="278"/>
        <end position="301"/>
    </location>
</feature>
<organism evidence="3 4">
    <name type="scientific">Diatrype stigma</name>
    <dbReference type="NCBI Taxonomy" id="117547"/>
    <lineage>
        <taxon>Eukaryota</taxon>
        <taxon>Fungi</taxon>
        <taxon>Dikarya</taxon>
        <taxon>Ascomycota</taxon>
        <taxon>Pezizomycotina</taxon>
        <taxon>Sordariomycetes</taxon>
        <taxon>Xylariomycetidae</taxon>
        <taxon>Xylariales</taxon>
        <taxon>Diatrypaceae</taxon>
        <taxon>Diatrype</taxon>
    </lineage>
</organism>
<feature type="compositionally biased region" description="Basic and acidic residues" evidence="2">
    <location>
        <begin position="720"/>
        <end position="742"/>
    </location>
</feature>
<comment type="caution">
    <text evidence="3">The sequence shown here is derived from an EMBL/GenBank/DDBJ whole genome shotgun (WGS) entry which is preliminary data.</text>
</comment>
<feature type="coiled-coil region" evidence="1">
    <location>
        <begin position="430"/>
        <end position="464"/>
    </location>
</feature>
<evidence type="ECO:0000256" key="2">
    <source>
        <dbReference type="SAM" id="MobiDB-lite"/>
    </source>
</evidence>
<feature type="region of interest" description="Disordered" evidence="2">
    <location>
        <begin position="640"/>
        <end position="745"/>
    </location>
</feature>
<evidence type="ECO:0000256" key="1">
    <source>
        <dbReference type="SAM" id="Coils"/>
    </source>
</evidence>
<sequence length="771" mass="85334">MNPEALFLGITIVKKHPFYLPACSGGHNQGNQTKQKQIITNSMMQAYNKMRGSIEEEGVDPLFEWIKEREEPPPDESPADKKKRISRMLEKIDEVLDPSNPAGHTPRDSIFEVERPSYEHLEVPPGMDMAFHRAQEIEAKKQVLEPDSDDEEAGVPSGRISPCTFLALSKGCVRWDDHENKVYIDETQATRLRPPTPEIPLVAKSRQMPSYCHERVEQVDEVSGGWLSPHYKVPSSPSLLFSAPGVPDDKFAESATFMGKFSRMDPLAAREMRDHMYGGNEDTKRKGKGPATVANSLNNGGNYEGLDDKAVDLLTFIPQSEIEEAALHTQGPGMGPEASTTLTAHLTAQWTSIAAAESCEAALRRAAAQQEARQQALENELQALRQHLVPQLRHRRAMRAAYERHQQQQQEERAMMLRRERIQEHMAQYLRDVQHRLDTAHLRAAEAQRRAEGRAAAIEDLEDDIAEVLLSVGARDAEQVYREIMEFDEWNSVLDRGFRPGVYGGFGGGSGRAAEMGGAADAAAAAGAGEEGGASASAYPNPNALPLIPLSPLSSLPPMPLEIGDGYQYDGFGGRSPIDATGFPSSADFGDAVDPDFDAVLERNQRDGNTEKGKWNETEEVVMNGNAMGKALPINVKTKENEIPHRAPKNEETPQYRKLPPLRLPSPLPSSARQVSEEEERTHRLSKVQKLFRRTAVETDPSETGGSPKKASPIRQVFGKGKEPTHRPSKEKGKTLLRRHETTGTTGYEYAEGVFAEGSSVFPEQFQGWDQ</sequence>
<feature type="coiled-coil region" evidence="1">
    <location>
        <begin position="359"/>
        <end position="387"/>
    </location>
</feature>
<feature type="compositionally biased region" description="Basic residues" evidence="2">
    <location>
        <begin position="684"/>
        <end position="693"/>
    </location>
</feature>